<evidence type="ECO:0000256" key="3">
    <source>
        <dbReference type="ARBA" id="ARBA00022898"/>
    </source>
</evidence>
<gene>
    <name evidence="7" type="ORF">DXC93_11660</name>
</gene>
<reference evidence="7 8" key="1">
    <citation type="submission" date="2018-08" db="EMBL/GenBank/DDBJ databases">
        <title>A genome reference for cultivated species of the human gut microbiota.</title>
        <authorList>
            <person name="Zou Y."/>
            <person name="Xue W."/>
            <person name="Luo G."/>
        </authorList>
    </citation>
    <scope>NUCLEOTIDE SEQUENCE [LARGE SCALE GENOMIC DNA]</scope>
    <source>
        <strain evidence="7 8">TF09-3</strain>
    </source>
</reference>
<dbReference type="InterPro" id="IPR051798">
    <property type="entry name" value="Class-II_PLP-Dep_Aminotrans"/>
</dbReference>
<organism evidence="7 8">
    <name type="scientific">Dorea formicigenerans</name>
    <dbReference type="NCBI Taxonomy" id="39486"/>
    <lineage>
        <taxon>Bacteria</taxon>
        <taxon>Bacillati</taxon>
        <taxon>Bacillota</taxon>
        <taxon>Clostridia</taxon>
        <taxon>Lachnospirales</taxon>
        <taxon>Lachnospiraceae</taxon>
        <taxon>Dorea</taxon>
    </lineage>
</organism>
<accession>A0A3E4PM27</accession>
<dbReference type="EMBL" id="QSRA01000016">
    <property type="protein sequence ID" value="RGK81049.1"/>
    <property type="molecule type" value="Genomic_DNA"/>
</dbReference>
<feature type="domain" description="Aminotransferase class I/classII large" evidence="6">
    <location>
        <begin position="48"/>
        <end position="395"/>
    </location>
</feature>
<dbReference type="GO" id="GO:0047804">
    <property type="term" value="F:cysteine-S-conjugate beta-lyase activity"/>
    <property type="evidence" value="ECO:0007669"/>
    <property type="project" value="UniProtKB-EC"/>
</dbReference>
<evidence type="ECO:0000256" key="1">
    <source>
        <dbReference type="ARBA" id="ARBA00001933"/>
    </source>
</evidence>
<dbReference type="Proteomes" id="UP000261324">
    <property type="component" value="Unassembled WGS sequence"/>
</dbReference>
<proteinExistence type="inferred from homology"/>
<comment type="similarity">
    <text evidence="5">Belongs to the class-II pyridoxal-phosphate-dependent aminotransferase family. MalY/PatB cystathionine beta-lyase subfamily.</text>
</comment>
<dbReference type="Gene3D" id="3.90.1150.10">
    <property type="entry name" value="Aspartate Aminotransferase, domain 1"/>
    <property type="match status" value="1"/>
</dbReference>
<dbReference type="InterPro" id="IPR015424">
    <property type="entry name" value="PyrdxlP-dep_Trfase"/>
</dbReference>
<evidence type="ECO:0000256" key="5">
    <source>
        <dbReference type="ARBA" id="ARBA00037974"/>
    </source>
</evidence>
<dbReference type="Gene3D" id="3.40.640.10">
    <property type="entry name" value="Type I PLP-dependent aspartate aminotransferase-like (Major domain)"/>
    <property type="match status" value="1"/>
</dbReference>
<dbReference type="InterPro" id="IPR015422">
    <property type="entry name" value="PyrdxlP-dep_Trfase_small"/>
</dbReference>
<keyword evidence="3" id="KW-0663">Pyridoxal phosphate</keyword>
<dbReference type="NCBIfam" id="TIGR04350">
    <property type="entry name" value="C_S_lyase_PatB"/>
    <property type="match status" value="1"/>
</dbReference>
<dbReference type="InterPro" id="IPR027619">
    <property type="entry name" value="C-S_lyase_PatB-like"/>
</dbReference>
<dbReference type="CDD" id="cd00609">
    <property type="entry name" value="AAT_like"/>
    <property type="match status" value="1"/>
</dbReference>
<protein>
    <recommendedName>
        <fullName evidence="2">cysteine-S-conjugate beta-lyase</fullName>
        <ecNumber evidence="2">4.4.1.13</ecNumber>
    </recommendedName>
</protein>
<evidence type="ECO:0000256" key="2">
    <source>
        <dbReference type="ARBA" id="ARBA00012224"/>
    </source>
</evidence>
<dbReference type="InterPro" id="IPR015421">
    <property type="entry name" value="PyrdxlP-dep_Trfase_major"/>
</dbReference>
<comment type="cofactor">
    <cofactor evidence="1">
        <name>pyridoxal 5'-phosphate</name>
        <dbReference type="ChEBI" id="CHEBI:597326"/>
    </cofactor>
</comment>
<name>A0A3E4PM27_9FIRM</name>
<evidence type="ECO:0000313" key="7">
    <source>
        <dbReference type="EMBL" id="RGK81049.1"/>
    </source>
</evidence>
<dbReference type="Pfam" id="PF00155">
    <property type="entry name" value="Aminotran_1_2"/>
    <property type="match status" value="1"/>
</dbReference>
<dbReference type="AlphaFoldDB" id="A0A3E4PM27"/>
<dbReference type="PANTHER" id="PTHR43525">
    <property type="entry name" value="PROTEIN MALY"/>
    <property type="match status" value="1"/>
</dbReference>
<comment type="caution">
    <text evidence="7">The sequence shown here is derived from an EMBL/GenBank/DDBJ whole genome shotgun (WGS) entry which is preliminary data.</text>
</comment>
<evidence type="ECO:0000259" key="6">
    <source>
        <dbReference type="Pfam" id="PF00155"/>
    </source>
</evidence>
<evidence type="ECO:0000313" key="8">
    <source>
        <dbReference type="Proteomes" id="UP000261324"/>
    </source>
</evidence>
<sequence>MVKVLKNKRAKGKGMEMKYNFDEVIDRYDTNSVKYENAKEEEPDLKDDFIPLWIADMDFACPPEVIKAMHERLDRKILGYSDILDSKYMDAVKNWMYMHYEWIPPMDHMVISPGVVPAISNLIQLLTDENDKVLILTPAYKPFYSAIVNNKRIPIYSSLIYEDKKYKLDFENLERQLQDAKLFVFCSPHNPTGRIWTEEELRKVVALCEKESVSIICDEIHQDIHREGKQYIPLMKLFPEKNFISTCTAPSKTFNMAGNHLSNIFIPNNDILKKWCDKFYYLPNPLSIAATEAAYSKGSEWVKELNMYIDKNFEFIKNFFERYMPKVQFEIPEGTYLAWFNMKNYGLSDKDVHDIFIKDAGVFIEGAGMFVKDDEDWIRMNIACPKVILEQALNRMKDAFANN</sequence>
<dbReference type="EC" id="4.4.1.13" evidence="2"/>
<keyword evidence="4 7" id="KW-0456">Lyase</keyword>
<dbReference type="SUPFAM" id="SSF53383">
    <property type="entry name" value="PLP-dependent transferases"/>
    <property type="match status" value="1"/>
</dbReference>
<evidence type="ECO:0000256" key="4">
    <source>
        <dbReference type="ARBA" id="ARBA00023239"/>
    </source>
</evidence>
<dbReference type="GO" id="GO:0030170">
    <property type="term" value="F:pyridoxal phosphate binding"/>
    <property type="evidence" value="ECO:0007669"/>
    <property type="project" value="InterPro"/>
</dbReference>
<dbReference type="PANTHER" id="PTHR43525:SF1">
    <property type="entry name" value="PROTEIN MALY"/>
    <property type="match status" value="1"/>
</dbReference>
<dbReference type="InterPro" id="IPR004839">
    <property type="entry name" value="Aminotransferase_I/II_large"/>
</dbReference>